<sequence>MPQPRRSFDQPTFDQNPRSAVADLCAKSLERRLWGAGFAVLIFLSAIFFSASVWGQAVGFTVDKIPEALTSPTSIRAMEQARKEAPGRRDASPGSWPQWNVFSAYYNQYLFAKMTQPGELANLPAYNEDILKDLRRAQSSGANDVARAIVSWSTNKALALANGNYHPGVRINATLLLGSLSDTPAAGTRPPKPSGGTLSPLVQLYRSEKVPDGVRAAALIGLHRWTRYGLAGLSAPARTGIANMMLELANAPVPANRTPEGHAFLQRYALDILSALYTPELSEQITAAFVKLSTSPDAPDIISLYATARLPRLAALDKVQAPQDVAKAWTANVASVFQSEADRLLAMDPLPPAAKQPRPVMPNATRGGMPGGMPGGMDMGMEMGMGGMEGGGGMDMRMEGPGEMDMGMGMGMGGMEMGMGMGGFGGARNLQPPEILASRRRLIHALQSVRYGVSGSKTMDPSRTPQGLSTVLANQNDMTLEQLNEMLTSALEDVNDSQLITRKTFAAMLEYRSKEIAKLATHLGAPAPQEDEGPEVKGPAGFPGGEFTSGFGQFPGQ</sequence>
<name>A0A517MFK5_9BACT</name>
<proteinExistence type="predicted"/>
<keyword evidence="2" id="KW-0812">Transmembrane</keyword>
<dbReference type="AlphaFoldDB" id="A0A517MFK5"/>
<dbReference type="OrthoDB" id="259993at2"/>
<keyword evidence="4" id="KW-1185">Reference proteome</keyword>
<dbReference type="EMBL" id="CP036262">
    <property type="protein sequence ID" value="QDS93537.1"/>
    <property type="molecule type" value="Genomic_DNA"/>
</dbReference>
<keyword evidence="2" id="KW-0472">Membrane</keyword>
<gene>
    <name evidence="3" type="ORF">FF011L_23070</name>
</gene>
<evidence type="ECO:0000313" key="4">
    <source>
        <dbReference type="Proteomes" id="UP000320672"/>
    </source>
</evidence>
<accession>A0A517MFK5</accession>
<dbReference type="KEGG" id="rml:FF011L_23070"/>
<dbReference type="Proteomes" id="UP000320672">
    <property type="component" value="Chromosome"/>
</dbReference>
<evidence type="ECO:0000313" key="3">
    <source>
        <dbReference type="EMBL" id="QDS93537.1"/>
    </source>
</evidence>
<protein>
    <submittedName>
        <fullName evidence="3">Uncharacterized protein</fullName>
    </submittedName>
</protein>
<feature type="region of interest" description="Disordered" evidence="1">
    <location>
        <begin position="525"/>
        <end position="557"/>
    </location>
</feature>
<reference evidence="3 4" key="1">
    <citation type="submission" date="2019-02" db="EMBL/GenBank/DDBJ databases">
        <title>Deep-cultivation of Planctomycetes and their phenomic and genomic characterization uncovers novel biology.</title>
        <authorList>
            <person name="Wiegand S."/>
            <person name="Jogler M."/>
            <person name="Boedeker C."/>
            <person name="Pinto D."/>
            <person name="Vollmers J."/>
            <person name="Rivas-Marin E."/>
            <person name="Kohn T."/>
            <person name="Peeters S.H."/>
            <person name="Heuer A."/>
            <person name="Rast P."/>
            <person name="Oberbeckmann S."/>
            <person name="Bunk B."/>
            <person name="Jeske O."/>
            <person name="Meyerdierks A."/>
            <person name="Storesund J.E."/>
            <person name="Kallscheuer N."/>
            <person name="Luecker S."/>
            <person name="Lage O.M."/>
            <person name="Pohl T."/>
            <person name="Merkel B.J."/>
            <person name="Hornburger P."/>
            <person name="Mueller R.-W."/>
            <person name="Bruemmer F."/>
            <person name="Labrenz M."/>
            <person name="Spormann A.M."/>
            <person name="Op den Camp H."/>
            <person name="Overmann J."/>
            <person name="Amann R."/>
            <person name="Jetten M.S.M."/>
            <person name="Mascher T."/>
            <person name="Medema M.H."/>
            <person name="Devos D.P."/>
            <person name="Kaster A.-K."/>
            <person name="Ovreas L."/>
            <person name="Rohde M."/>
            <person name="Galperin M.Y."/>
            <person name="Jogler C."/>
        </authorList>
    </citation>
    <scope>NUCLEOTIDE SEQUENCE [LARGE SCALE GENOMIC DNA]</scope>
    <source>
        <strain evidence="3 4">FF011L</strain>
    </source>
</reference>
<evidence type="ECO:0000256" key="2">
    <source>
        <dbReference type="SAM" id="Phobius"/>
    </source>
</evidence>
<feature type="transmembrane region" description="Helical" evidence="2">
    <location>
        <begin position="33"/>
        <end position="54"/>
    </location>
</feature>
<organism evidence="3 4">
    <name type="scientific">Roseimaritima multifibrata</name>
    <dbReference type="NCBI Taxonomy" id="1930274"/>
    <lineage>
        <taxon>Bacteria</taxon>
        <taxon>Pseudomonadati</taxon>
        <taxon>Planctomycetota</taxon>
        <taxon>Planctomycetia</taxon>
        <taxon>Pirellulales</taxon>
        <taxon>Pirellulaceae</taxon>
        <taxon>Roseimaritima</taxon>
    </lineage>
</organism>
<evidence type="ECO:0000256" key="1">
    <source>
        <dbReference type="SAM" id="MobiDB-lite"/>
    </source>
</evidence>
<keyword evidence="2" id="KW-1133">Transmembrane helix</keyword>
<dbReference type="RefSeq" id="WP_145351682.1">
    <property type="nucleotide sequence ID" value="NZ_CP036262.1"/>
</dbReference>